<name>A0ABR9QIJ1_9BACI</name>
<keyword evidence="2" id="KW-1185">Reference proteome</keyword>
<proteinExistence type="predicted"/>
<reference evidence="1 2" key="1">
    <citation type="submission" date="2020-10" db="EMBL/GenBank/DDBJ databases">
        <title>Bacillus sp. HD4P25, an endophyte from a halophyte.</title>
        <authorList>
            <person name="Sun J.-Q."/>
        </authorList>
    </citation>
    <scope>NUCLEOTIDE SEQUENCE [LARGE SCALE GENOMIC DNA]</scope>
    <source>
        <strain evidence="1 2">YIM 93174</strain>
    </source>
</reference>
<evidence type="ECO:0000313" key="2">
    <source>
        <dbReference type="Proteomes" id="UP001516662"/>
    </source>
</evidence>
<dbReference type="PIRSF" id="PIRSF012560">
    <property type="entry name" value="Pullulanase"/>
    <property type="match status" value="1"/>
</dbReference>
<gene>
    <name evidence="1" type="ORF">IMZ08_09665</name>
</gene>
<organism evidence="1 2">
    <name type="scientific">Litchfieldia luteola</name>
    <dbReference type="NCBI Taxonomy" id="682179"/>
    <lineage>
        <taxon>Bacteria</taxon>
        <taxon>Bacillati</taxon>
        <taxon>Bacillota</taxon>
        <taxon>Bacilli</taxon>
        <taxon>Bacillales</taxon>
        <taxon>Bacillaceae</taxon>
        <taxon>Litchfieldia</taxon>
    </lineage>
</organism>
<sequence length="334" mass="39508">MGQLIKLQDYVSRYEIDIYRYPSQYIRLKKQQWNHVLTAWENGSLDSLSGFAQNKHEIYERFQTLKEDNKKSVLEPLKQLFSRVRKSEDESNLSDILLERPNTNEDEIDSDDFIASFQSTPNSIDELKIDFLENLFTFQMKWASSTIREVSFVDSAFKVDNDLKYFLQRFPDTYLVMYKPVFVLKHAPIEVDIILISPTTTWCITILEGERESVFLGSKERFWIERNGDKEKKVLSPLIGLNRMEKIVKKVFQLYEVDMPIKKVILNRTGYFDYPFPPYDVEFIEKRNYDGWFTNLRNLSSPLKHVQLKAAQALLMYCQTTCVTRTEWAVDDDK</sequence>
<dbReference type="EMBL" id="JADCLJ010000019">
    <property type="protein sequence ID" value="MBE4908322.1"/>
    <property type="molecule type" value="Genomic_DNA"/>
</dbReference>
<evidence type="ECO:0000313" key="1">
    <source>
        <dbReference type="EMBL" id="MBE4908322.1"/>
    </source>
</evidence>
<protein>
    <submittedName>
        <fullName evidence="1">NERD domain-containing protein</fullName>
    </submittedName>
</protein>
<accession>A0ABR9QIJ1</accession>
<comment type="caution">
    <text evidence="1">The sequence shown here is derived from an EMBL/GenBank/DDBJ whole genome shotgun (WGS) entry which is preliminary data.</text>
</comment>
<dbReference type="RefSeq" id="WP_193535889.1">
    <property type="nucleotide sequence ID" value="NZ_JADCLJ010000019.1"/>
</dbReference>
<dbReference type="InterPro" id="IPR012397">
    <property type="entry name" value="Pullulanase"/>
</dbReference>
<dbReference type="Proteomes" id="UP001516662">
    <property type="component" value="Unassembled WGS sequence"/>
</dbReference>